<dbReference type="SUPFAM" id="SSF88659">
    <property type="entry name" value="Sigma3 and sigma4 domains of RNA polymerase sigma factors"/>
    <property type="match status" value="1"/>
</dbReference>
<dbReference type="Gene3D" id="1.10.10.10">
    <property type="entry name" value="Winged helix-like DNA-binding domain superfamily/Winged helix DNA-binding domain"/>
    <property type="match status" value="1"/>
</dbReference>
<sequence>METRVNHMAPGLMLRFKKGEEEALRELLGILGPKVLGYCKKKTGNDEDAEELTLDIFLKLWHFRDKLDPEANPEVLIFTIARNHIINFMRNKALRQLAAASPVEAALHQEDSILRKLDYNELYRQYQQILGKLGDKQRTVFKMSREEGLTHREIADRLGISIRTVEAHIHSSLKVIRAELKDSYILLVLLFLR</sequence>
<dbReference type="RefSeq" id="WP_119076332.1">
    <property type="nucleotide sequence ID" value="NZ_CP029600.1"/>
</dbReference>
<name>A0ABM6W9Z2_9BACT</name>
<evidence type="ECO:0000259" key="6">
    <source>
        <dbReference type="Pfam" id="PF08281"/>
    </source>
</evidence>
<dbReference type="SUPFAM" id="SSF88946">
    <property type="entry name" value="Sigma2 domain of RNA polymerase sigma factors"/>
    <property type="match status" value="1"/>
</dbReference>
<gene>
    <name evidence="7" type="ORF">DLD77_02530</name>
</gene>
<dbReference type="Pfam" id="PF04542">
    <property type="entry name" value="Sigma70_r2"/>
    <property type="match status" value="1"/>
</dbReference>
<organism evidence="7 8">
    <name type="scientific">Chitinophaga alhagiae</name>
    <dbReference type="NCBI Taxonomy" id="2203219"/>
    <lineage>
        <taxon>Bacteria</taxon>
        <taxon>Pseudomonadati</taxon>
        <taxon>Bacteroidota</taxon>
        <taxon>Chitinophagia</taxon>
        <taxon>Chitinophagales</taxon>
        <taxon>Chitinophagaceae</taxon>
        <taxon>Chitinophaga</taxon>
    </lineage>
</organism>
<keyword evidence="8" id="KW-1185">Reference proteome</keyword>
<dbReference type="Gene3D" id="1.10.1740.10">
    <property type="match status" value="1"/>
</dbReference>
<protein>
    <recommendedName>
        <fullName evidence="9">RNA polymerase sigma-70 factor</fullName>
    </recommendedName>
</protein>
<dbReference type="InterPro" id="IPR013324">
    <property type="entry name" value="RNA_pol_sigma_r3/r4-like"/>
</dbReference>
<evidence type="ECO:0000313" key="7">
    <source>
        <dbReference type="EMBL" id="AWO00652.1"/>
    </source>
</evidence>
<evidence type="ECO:0000256" key="3">
    <source>
        <dbReference type="ARBA" id="ARBA00023082"/>
    </source>
</evidence>
<keyword evidence="2" id="KW-0805">Transcription regulation</keyword>
<feature type="domain" description="RNA polymerase sigma factor 70 region 4 type 2" evidence="6">
    <location>
        <begin position="124"/>
        <end position="174"/>
    </location>
</feature>
<dbReference type="InterPro" id="IPR007627">
    <property type="entry name" value="RNA_pol_sigma70_r2"/>
</dbReference>
<accession>A0ABM6W9Z2</accession>
<evidence type="ECO:0000256" key="1">
    <source>
        <dbReference type="ARBA" id="ARBA00010641"/>
    </source>
</evidence>
<keyword evidence="3" id="KW-0731">Sigma factor</keyword>
<evidence type="ECO:0000256" key="2">
    <source>
        <dbReference type="ARBA" id="ARBA00023015"/>
    </source>
</evidence>
<dbReference type="Pfam" id="PF08281">
    <property type="entry name" value="Sigma70_r4_2"/>
    <property type="match status" value="1"/>
</dbReference>
<dbReference type="InterPro" id="IPR014284">
    <property type="entry name" value="RNA_pol_sigma-70_dom"/>
</dbReference>
<dbReference type="Proteomes" id="UP000246099">
    <property type="component" value="Chromosome"/>
</dbReference>
<keyword evidence="4" id="KW-0804">Transcription</keyword>
<dbReference type="InterPro" id="IPR036388">
    <property type="entry name" value="WH-like_DNA-bd_sf"/>
</dbReference>
<evidence type="ECO:0008006" key="9">
    <source>
        <dbReference type="Google" id="ProtNLM"/>
    </source>
</evidence>
<dbReference type="PANTHER" id="PTHR43133:SF46">
    <property type="entry name" value="RNA POLYMERASE SIGMA-70 FACTOR ECF SUBFAMILY"/>
    <property type="match status" value="1"/>
</dbReference>
<evidence type="ECO:0000259" key="5">
    <source>
        <dbReference type="Pfam" id="PF04542"/>
    </source>
</evidence>
<dbReference type="InterPro" id="IPR013325">
    <property type="entry name" value="RNA_pol_sigma_r2"/>
</dbReference>
<evidence type="ECO:0000313" key="8">
    <source>
        <dbReference type="Proteomes" id="UP000246099"/>
    </source>
</evidence>
<dbReference type="PANTHER" id="PTHR43133">
    <property type="entry name" value="RNA POLYMERASE ECF-TYPE SIGMA FACTO"/>
    <property type="match status" value="1"/>
</dbReference>
<dbReference type="NCBIfam" id="TIGR02937">
    <property type="entry name" value="sigma70-ECF"/>
    <property type="match status" value="1"/>
</dbReference>
<dbReference type="InterPro" id="IPR014327">
    <property type="entry name" value="RNA_pol_sigma70_bacteroid"/>
</dbReference>
<dbReference type="InterPro" id="IPR039425">
    <property type="entry name" value="RNA_pol_sigma-70-like"/>
</dbReference>
<proteinExistence type="inferred from homology"/>
<reference evidence="7 8" key="1">
    <citation type="submission" date="2018-05" db="EMBL/GenBank/DDBJ databases">
        <title>Chitinophaga sp. nov., isolated from rhizosphere soil of Alhagi.</title>
        <authorList>
            <person name="Liu Y."/>
        </authorList>
    </citation>
    <scope>NUCLEOTIDE SEQUENCE [LARGE SCALE GENOMIC DNA]</scope>
    <source>
        <strain evidence="7 8">T22</strain>
    </source>
</reference>
<comment type="similarity">
    <text evidence="1">Belongs to the sigma-70 factor family. ECF subfamily.</text>
</comment>
<feature type="domain" description="RNA polymerase sigma-70 region 2" evidence="5">
    <location>
        <begin position="32"/>
        <end position="93"/>
    </location>
</feature>
<evidence type="ECO:0000256" key="4">
    <source>
        <dbReference type="ARBA" id="ARBA00023163"/>
    </source>
</evidence>
<dbReference type="CDD" id="cd06171">
    <property type="entry name" value="Sigma70_r4"/>
    <property type="match status" value="1"/>
</dbReference>
<dbReference type="NCBIfam" id="TIGR02985">
    <property type="entry name" value="Sig70_bacteroi1"/>
    <property type="match status" value="1"/>
</dbReference>
<dbReference type="InterPro" id="IPR013249">
    <property type="entry name" value="RNA_pol_sigma70_r4_t2"/>
</dbReference>
<dbReference type="EMBL" id="CP029600">
    <property type="protein sequence ID" value="AWO00652.1"/>
    <property type="molecule type" value="Genomic_DNA"/>
</dbReference>